<dbReference type="PROSITE" id="PS51683">
    <property type="entry name" value="SAM_OMT_II"/>
    <property type="match status" value="1"/>
</dbReference>
<dbReference type="PANTHER" id="PTHR43712:SF17">
    <property type="entry name" value="O-METHYLTRANSFERASE"/>
    <property type="match status" value="1"/>
</dbReference>
<dbReference type="GO" id="GO:0044550">
    <property type="term" value="P:secondary metabolite biosynthetic process"/>
    <property type="evidence" value="ECO:0007669"/>
    <property type="project" value="UniProtKB-ARBA"/>
</dbReference>
<keyword evidence="2" id="KW-0808">Transferase</keyword>
<dbReference type="InterPro" id="IPR029063">
    <property type="entry name" value="SAM-dependent_MTases_sf"/>
</dbReference>
<dbReference type="PANTHER" id="PTHR43712">
    <property type="entry name" value="PUTATIVE (AFU_ORTHOLOGUE AFUA_4G14580)-RELATED"/>
    <property type="match status" value="1"/>
</dbReference>
<dbReference type="OrthoDB" id="1535081at2759"/>
<evidence type="ECO:0000256" key="2">
    <source>
        <dbReference type="ARBA" id="ARBA00022679"/>
    </source>
</evidence>
<dbReference type="Pfam" id="PF00891">
    <property type="entry name" value="Methyltransf_2"/>
    <property type="match status" value="1"/>
</dbReference>
<dbReference type="Proteomes" id="UP001146351">
    <property type="component" value="Unassembled WGS sequence"/>
</dbReference>
<reference evidence="5" key="2">
    <citation type="journal article" date="2023" name="IMA Fungus">
        <title>Comparative genomic study of the Penicillium genus elucidates a diverse pangenome and 15 lateral gene transfer events.</title>
        <authorList>
            <person name="Petersen C."/>
            <person name="Sorensen T."/>
            <person name="Nielsen M.R."/>
            <person name="Sondergaard T.E."/>
            <person name="Sorensen J.L."/>
            <person name="Fitzpatrick D.A."/>
            <person name="Frisvad J.C."/>
            <person name="Nielsen K.L."/>
        </authorList>
    </citation>
    <scope>NUCLEOTIDE SEQUENCE</scope>
    <source>
        <strain evidence="5">IBT 21917</strain>
    </source>
</reference>
<accession>A0A9W9LW95</accession>
<dbReference type="SUPFAM" id="SSF53335">
    <property type="entry name" value="S-adenosyl-L-methionine-dependent methyltransferases"/>
    <property type="match status" value="1"/>
</dbReference>
<dbReference type="Gene3D" id="3.40.50.150">
    <property type="entry name" value="Vaccinia Virus protein VP39"/>
    <property type="match status" value="1"/>
</dbReference>
<dbReference type="AlphaFoldDB" id="A0A9W9LW95"/>
<feature type="domain" description="O-methyltransferase C-terminal" evidence="4">
    <location>
        <begin position="261"/>
        <end position="399"/>
    </location>
</feature>
<dbReference type="GO" id="GO:0008171">
    <property type="term" value="F:O-methyltransferase activity"/>
    <property type="evidence" value="ECO:0007669"/>
    <property type="project" value="InterPro"/>
</dbReference>
<evidence type="ECO:0000259" key="4">
    <source>
        <dbReference type="Pfam" id="PF00891"/>
    </source>
</evidence>
<evidence type="ECO:0000313" key="5">
    <source>
        <dbReference type="EMBL" id="KAJ5180401.1"/>
    </source>
</evidence>
<dbReference type="InterPro" id="IPR036390">
    <property type="entry name" value="WH_DNA-bd_sf"/>
</dbReference>
<sequence>MSNSSDKNTLPNPDGVDLAFASLPCDIDAVPALSAEIAALGQLGPDLDRNTRLEFLEKARSLVRALEAPRETMLKHVGGQTATFFSLNLGHEIGLFKQMCVSPESSQSVTELAAAVGCEVDFLARIMRHLGAMGYISQTGPDTYKPTNFTRAMAIPLIADGYPMYANGCLEPMIHFPKWLKINGYRSPTSIQGNPQMFGHTTDKPFFEWMRADEQYIRQFNHHMGGYRLGRPAWMDLDVYPVEKNLLNGFEHPENSSDPALLIDIGGSYGHDLEEFHQKFPNAPGRLVLQDLPHVLDQITRLDETIHRMPHSFLTPQPVKGARAYYLHQIMHDYPDERCVEIVEQIKSAMTPGYSRLLINEHIIPPTKASWEATYLDLYMMVMLSARERTQDDWRRLLEDRCGLKILGFYDPGHGVEGIIECELSK</sequence>
<reference evidence="5" key="1">
    <citation type="submission" date="2022-11" db="EMBL/GenBank/DDBJ databases">
        <authorList>
            <person name="Petersen C."/>
        </authorList>
    </citation>
    <scope>NUCLEOTIDE SEQUENCE</scope>
    <source>
        <strain evidence="5">IBT 21917</strain>
    </source>
</reference>
<dbReference type="InterPro" id="IPR016461">
    <property type="entry name" value="COMT-like"/>
</dbReference>
<evidence type="ECO:0000256" key="3">
    <source>
        <dbReference type="ARBA" id="ARBA00022691"/>
    </source>
</evidence>
<evidence type="ECO:0000313" key="6">
    <source>
        <dbReference type="Proteomes" id="UP001146351"/>
    </source>
</evidence>
<dbReference type="SUPFAM" id="SSF46785">
    <property type="entry name" value="Winged helix' DNA-binding domain"/>
    <property type="match status" value="1"/>
</dbReference>
<proteinExistence type="predicted"/>
<keyword evidence="3" id="KW-0949">S-adenosyl-L-methionine</keyword>
<keyword evidence="1 5" id="KW-0489">Methyltransferase</keyword>
<dbReference type="EMBL" id="JAPQKO010000002">
    <property type="protein sequence ID" value="KAJ5180401.1"/>
    <property type="molecule type" value="Genomic_DNA"/>
</dbReference>
<protein>
    <submittedName>
        <fullName evidence="5">S-adenosyl-L-methionine-dependent methyltransferase</fullName>
    </submittedName>
</protein>
<dbReference type="Gene3D" id="1.10.10.10">
    <property type="entry name" value="Winged helix-like DNA-binding domain superfamily/Winged helix DNA-binding domain"/>
    <property type="match status" value="1"/>
</dbReference>
<dbReference type="InterPro" id="IPR036388">
    <property type="entry name" value="WH-like_DNA-bd_sf"/>
</dbReference>
<dbReference type="GO" id="GO:0032259">
    <property type="term" value="P:methylation"/>
    <property type="evidence" value="ECO:0007669"/>
    <property type="project" value="UniProtKB-KW"/>
</dbReference>
<dbReference type="InterPro" id="IPR001077">
    <property type="entry name" value="COMT_C"/>
</dbReference>
<organism evidence="5 6">
    <name type="scientific">Penicillium capsulatum</name>
    <dbReference type="NCBI Taxonomy" id="69766"/>
    <lineage>
        <taxon>Eukaryota</taxon>
        <taxon>Fungi</taxon>
        <taxon>Dikarya</taxon>
        <taxon>Ascomycota</taxon>
        <taxon>Pezizomycotina</taxon>
        <taxon>Eurotiomycetes</taxon>
        <taxon>Eurotiomycetidae</taxon>
        <taxon>Eurotiales</taxon>
        <taxon>Aspergillaceae</taxon>
        <taxon>Penicillium</taxon>
    </lineage>
</organism>
<evidence type="ECO:0000256" key="1">
    <source>
        <dbReference type="ARBA" id="ARBA00022603"/>
    </source>
</evidence>
<keyword evidence="6" id="KW-1185">Reference proteome</keyword>
<comment type="caution">
    <text evidence="5">The sequence shown here is derived from an EMBL/GenBank/DDBJ whole genome shotgun (WGS) entry which is preliminary data.</text>
</comment>
<name>A0A9W9LW95_9EURO</name>
<gene>
    <name evidence="5" type="ORF">N7492_003611</name>
</gene>